<feature type="compositionally biased region" description="Polar residues" evidence="1">
    <location>
        <begin position="353"/>
        <end position="365"/>
    </location>
</feature>
<evidence type="ECO:0000313" key="3">
    <source>
        <dbReference type="Proteomes" id="UP000015100"/>
    </source>
</evidence>
<evidence type="ECO:0000313" key="2">
    <source>
        <dbReference type="EMBL" id="EPS35245.1"/>
    </source>
</evidence>
<reference evidence="2 3" key="1">
    <citation type="journal article" date="2013" name="PLoS Genet.">
        <title>Genomic mechanisms accounting for the adaptation to parasitism in nematode-trapping fungi.</title>
        <authorList>
            <person name="Meerupati T."/>
            <person name="Andersson K.M."/>
            <person name="Friman E."/>
            <person name="Kumar D."/>
            <person name="Tunlid A."/>
            <person name="Ahren D."/>
        </authorList>
    </citation>
    <scope>NUCLEOTIDE SEQUENCE [LARGE SCALE GENOMIC DNA]</scope>
    <source>
        <strain evidence="2 3">CBS 200.50</strain>
    </source>
</reference>
<sequence>MDRAFAVQIYESDGKTYARPPPWDSPEQFALPSPVVPPIKPILAAPIQQEASPPLIKSPSVQNGDVTNDPNPHPSDVTTYNGPPISHHGNGELPDATPSLQTHGARQMYTPGTAWVNTDSHIWPEVSVGYMTLSPQAAAQRALMMAEQDRLLQQPAHSPTASADPQMHSHNQFIDSQLGSPKGLVEPAKLRFAEVQTPEYYERQKQQRELGVSGLFYASNSRQIVARTASPIIRKPRGKPPSFAGVKKNSGTKRAGSRPRNAAALESAVIQELDSALLEGTQSPNRGHNGVMASEQGESEMFIEDTGNRLQQTQPTLEETVMADDQEIDVSQWLDPALHAASQSGGEVIPDSPSYSFHPSSQTYQSQKSHNSSASSPESFSSNSSIYRLTPQPDNIYFLSPRQMGFQPNSAVSPESQASNGSIHREAPAASPLPFMPHNIQPIVLSPESDTSCSSIYRATPSPGASAANQVLDMVSFTPPSYAGIDGYSINDESIRSCRPGQPSIPPQIPQIPMSHRDIDSSFVYQPLVWYSCAKDILKPHLPPALDADIHDQVLSRRDISLPTDTQVNYVDRYRWTNVMVSVYSITVRYKNVKTADAQGNECMLSPMSGCAVTWGPDIRTGRTSACFPLLKEQDAGCSMLKAVRLALRVMEWKEMGYKQITILTDDMRLWSFVMHKDRFEMIGGEEGELLKCLWKDIVGMEARGVKVTFWKVDEDDVRGVMGLAEQALPPTRLITDGVKILGDYELEVGGEMWKWRRGDGGWENLGKLTTVRHVDMLDTMRMEVDTMESPDKGSSFLSERSGIPVGIIDHAEAPAVEVHKGKAPATDRSPVIKSTSLSDSEIGERQRRGRKVRKLQAPERQEGESSSNSSTLTNVSDSFLERLRQQVGAEILGLGEKEIMNGKSRMGRWTHRRTNGVTNGNGVTNTVNNGGEGKL</sequence>
<accession>S7ZWX2</accession>
<feature type="region of interest" description="Disordered" evidence="1">
    <location>
        <begin position="819"/>
        <end position="875"/>
    </location>
</feature>
<feature type="compositionally biased region" description="Polar residues" evidence="1">
    <location>
        <begin position="59"/>
        <end position="75"/>
    </location>
</feature>
<evidence type="ECO:0000256" key="1">
    <source>
        <dbReference type="SAM" id="MobiDB-lite"/>
    </source>
</evidence>
<protein>
    <submittedName>
        <fullName evidence="2">Uncharacterized protein</fullName>
    </submittedName>
</protein>
<reference evidence="3" key="2">
    <citation type="submission" date="2013-04" db="EMBL/GenBank/DDBJ databases">
        <title>Genomic mechanisms accounting for the adaptation to parasitism in nematode-trapping fungi.</title>
        <authorList>
            <person name="Ahren D.G."/>
        </authorList>
    </citation>
    <scope>NUCLEOTIDE SEQUENCE [LARGE SCALE GENOMIC DNA]</scope>
    <source>
        <strain evidence="3">CBS 200.50</strain>
    </source>
</reference>
<comment type="caution">
    <text evidence="2">The sequence shown here is derived from an EMBL/GenBank/DDBJ whole genome shotgun (WGS) entry which is preliminary data.</text>
</comment>
<feature type="region of interest" description="Disordered" evidence="1">
    <location>
        <begin position="912"/>
        <end position="936"/>
    </location>
</feature>
<organism evidence="2 3">
    <name type="scientific">Dactylellina haptotyla (strain CBS 200.50)</name>
    <name type="common">Nematode-trapping fungus</name>
    <name type="synonym">Monacrosporium haptotylum</name>
    <dbReference type="NCBI Taxonomy" id="1284197"/>
    <lineage>
        <taxon>Eukaryota</taxon>
        <taxon>Fungi</taxon>
        <taxon>Dikarya</taxon>
        <taxon>Ascomycota</taxon>
        <taxon>Pezizomycotina</taxon>
        <taxon>Orbiliomycetes</taxon>
        <taxon>Orbiliales</taxon>
        <taxon>Orbiliaceae</taxon>
        <taxon>Dactylellina</taxon>
    </lineage>
</organism>
<name>S7ZWX2_DACHA</name>
<feature type="region of interest" description="Disordered" evidence="1">
    <location>
        <begin position="47"/>
        <end position="75"/>
    </location>
</feature>
<dbReference type="AlphaFoldDB" id="S7ZWX2"/>
<feature type="region of interest" description="Disordered" evidence="1">
    <location>
        <begin position="233"/>
        <end position="260"/>
    </location>
</feature>
<proteinExistence type="predicted"/>
<dbReference type="Proteomes" id="UP000015100">
    <property type="component" value="Unassembled WGS sequence"/>
</dbReference>
<gene>
    <name evidence="2" type="ORF">H072_11482</name>
</gene>
<dbReference type="EMBL" id="AQGS01001233">
    <property type="protein sequence ID" value="EPS35245.1"/>
    <property type="molecule type" value="Genomic_DNA"/>
</dbReference>
<dbReference type="HOGENOM" id="CLU_313088_0_0_1"/>
<feature type="compositionally biased region" description="Low complexity" evidence="1">
    <location>
        <begin position="916"/>
        <end position="930"/>
    </location>
</feature>
<feature type="region of interest" description="Disordered" evidence="1">
    <location>
        <begin position="341"/>
        <end position="386"/>
    </location>
</feature>
<dbReference type="OrthoDB" id="10571252at2759"/>
<keyword evidence="3" id="KW-1185">Reference proteome</keyword>
<feature type="compositionally biased region" description="Low complexity" evidence="1">
    <location>
        <begin position="866"/>
        <end position="875"/>
    </location>
</feature>
<feature type="compositionally biased region" description="Low complexity" evidence="1">
    <location>
        <begin position="366"/>
        <end position="385"/>
    </location>
</feature>